<reference evidence="1" key="2">
    <citation type="submission" date="2020-06" db="EMBL/GenBank/DDBJ databases">
        <authorList>
            <person name="Sheffer M."/>
        </authorList>
    </citation>
    <scope>NUCLEOTIDE SEQUENCE</scope>
</reference>
<name>A0A8T0EB04_ARGBR</name>
<accession>A0A8T0EB04</accession>
<dbReference type="Proteomes" id="UP000807504">
    <property type="component" value="Unassembled WGS sequence"/>
</dbReference>
<dbReference type="AlphaFoldDB" id="A0A8T0EB04"/>
<comment type="caution">
    <text evidence="1">The sequence shown here is derived from an EMBL/GenBank/DDBJ whole genome shotgun (WGS) entry which is preliminary data.</text>
</comment>
<reference evidence="1" key="1">
    <citation type="journal article" date="2020" name="bioRxiv">
        <title>Chromosome-level reference genome of the European wasp spider Argiope bruennichi: a resource for studies on range expansion and evolutionary adaptation.</title>
        <authorList>
            <person name="Sheffer M.M."/>
            <person name="Hoppe A."/>
            <person name="Krehenwinkel H."/>
            <person name="Uhl G."/>
            <person name="Kuss A.W."/>
            <person name="Jensen L."/>
            <person name="Jensen C."/>
            <person name="Gillespie R.G."/>
            <person name="Hoff K.J."/>
            <person name="Prost S."/>
        </authorList>
    </citation>
    <scope>NUCLEOTIDE SEQUENCE</scope>
</reference>
<keyword evidence="2" id="KW-1185">Reference proteome</keyword>
<protein>
    <submittedName>
        <fullName evidence="1">Uncharacterized protein</fullName>
    </submittedName>
</protein>
<evidence type="ECO:0000313" key="2">
    <source>
        <dbReference type="Proteomes" id="UP000807504"/>
    </source>
</evidence>
<sequence>MTGETPEFFERYLTNLCSRARASTRNIMENGDTSAMHQLVLAAGGRGVNLKWFSLSAAPDADEMLMVETLFHFPVSCAEINSGTFVILCSVGSEKVTRVLNSECLISSASRVPQSVRVRFVPTHPLRTERDEEAVVSDITSPRLRTVMSRRGVVQCRPIYIWHALSTCRSAWKACQNVDGKGISTNVQCLSVDRSCTNQNADIE</sequence>
<evidence type="ECO:0000313" key="1">
    <source>
        <dbReference type="EMBL" id="KAF8769840.1"/>
    </source>
</evidence>
<proteinExistence type="predicted"/>
<organism evidence="1 2">
    <name type="scientific">Argiope bruennichi</name>
    <name type="common">Wasp spider</name>
    <name type="synonym">Aranea bruennichi</name>
    <dbReference type="NCBI Taxonomy" id="94029"/>
    <lineage>
        <taxon>Eukaryota</taxon>
        <taxon>Metazoa</taxon>
        <taxon>Ecdysozoa</taxon>
        <taxon>Arthropoda</taxon>
        <taxon>Chelicerata</taxon>
        <taxon>Arachnida</taxon>
        <taxon>Araneae</taxon>
        <taxon>Araneomorphae</taxon>
        <taxon>Entelegynae</taxon>
        <taxon>Araneoidea</taxon>
        <taxon>Araneidae</taxon>
        <taxon>Argiope</taxon>
    </lineage>
</organism>
<gene>
    <name evidence="1" type="ORF">HNY73_017441</name>
</gene>
<dbReference type="EMBL" id="JABXBU010002228">
    <property type="protein sequence ID" value="KAF8769840.1"/>
    <property type="molecule type" value="Genomic_DNA"/>
</dbReference>